<gene>
    <name evidence="9" type="ORF">PPROV_000278900</name>
</gene>
<dbReference type="FunFam" id="3.40.50.300:FF:000251">
    <property type="entry name" value="ABC transporter B family member 19"/>
    <property type="match status" value="1"/>
</dbReference>
<dbReference type="EMBL" id="BNJQ01000006">
    <property type="protein sequence ID" value="GHP04035.1"/>
    <property type="molecule type" value="Genomic_DNA"/>
</dbReference>
<evidence type="ECO:0000256" key="2">
    <source>
        <dbReference type="ARBA" id="ARBA00007577"/>
    </source>
</evidence>
<name>A0A830HAM5_9CHLO</name>
<dbReference type="CDD" id="cd03249">
    <property type="entry name" value="ABC_MTABC3_MDL1_MDL2"/>
    <property type="match status" value="1"/>
</dbReference>
<feature type="domain" description="ABC transporter" evidence="8">
    <location>
        <begin position="87"/>
        <end position="326"/>
    </location>
</feature>
<keyword evidence="3" id="KW-0812">Transmembrane</keyword>
<dbReference type="Gene3D" id="3.40.50.300">
    <property type="entry name" value="P-loop containing nucleotide triphosphate hydrolases"/>
    <property type="match status" value="1"/>
</dbReference>
<reference evidence="9" key="1">
    <citation type="submission" date="2020-10" db="EMBL/GenBank/DDBJ databases">
        <title>Unveiling of a novel bifunctional photoreceptor, Dualchrome1, isolated from a cosmopolitan green alga.</title>
        <authorList>
            <person name="Suzuki S."/>
            <person name="Kawachi M."/>
        </authorList>
    </citation>
    <scope>NUCLEOTIDE SEQUENCE</scope>
    <source>
        <strain evidence="9">NIES 2893</strain>
    </source>
</reference>
<dbReference type="GO" id="GO:0090374">
    <property type="term" value="P:oligopeptide export from mitochondrion"/>
    <property type="evidence" value="ECO:0007669"/>
    <property type="project" value="TreeGrafter"/>
</dbReference>
<evidence type="ECO:0000256" key="1">
    <source>
        <dbReference type="ARBA" id="ARBA00004141"/>
    </source>
</evidence>
<dbReference type="PROSITE" id="PS00211">
    <property type="entry name" value="ABC_TRANSPORTER_1"/>
    <property type="match status" value="1"/>
</dbReference>
<dbReference type="InterPro" id="IPR036640">
    <property type="entry name" value="ABC1_TM_sf"/>
</dbReference>
<evidence type="ECO:0000313" key="10">
    <source>
        <dbReference type="Proteomes" id="UP000660262"/>
    </source>
</evidence>
<comment type="similarity">
    <text evidence="2">Belongs to the ABC transporter superfamily. ABCB family. Multidrug resistance exporter (TC 3.A.1.201) subfamily.</text>
</comment>
<dbReference type="PANTHER" id="PTHR43394:SF1">
    <property type="entry name" value="ATP-BINDING CASSETTE SUB-FAMILY B MEMBER 10, MITOCHONDRIAL"/>
    <property type="match status" value="1"/>
</dbReference>
<evidence type="ECO:0000259" key="8">
    <source>
        <dbReference type="PROSITE" id="PS50893"/>
    </source>
</evidence>
<keyword evidence="4" id="KW-0547">Nucleotide-binding</keyword>
<dbReference type="GO" id="GO:0005524">
    <property type="term" value="F:ATP binding"/>
    <property type="evidence" value="ECO:0007669"/>
    <property type="project" value="UniProtKB-KW"/>
</dbReference>
<dbReference type="InterPro" id="IPR017871">
    <property type="entry name" value="ABC_transporter-like_CS"/>
</dbReference>
<evidence type="ECO:0000256" key="4">
    <source>
        <dbReference type="ARBA" id="ARBA00022741"/>
    </source>
</evidence>
<keyword evidence="10" id="KW-1185">Reference proteome</keyword>
<dbReference type="SMART" id="SM00382">
    <property type="entry name" value="AAA"/>
    <property type="match status" value="1"/>
</dbReference>
<sequence>MIIGAVHASLWFGFNLVIDGKLSFGQLTAFQSFQLHLGFGGAQLAGAVMKLAEAMGGASRLFELLDRTPLISGDGDEPDDLIVRGEVSFDEVDFAYPSRRDIPVLNGFTLKAPAEQTTALVGSSGSGKSTVVQLVLRFYDATGGVVALDGRDVTTLKPTWLRKHLALVQQEPVLFGMTVRDNVVYGLGANGTVPDGALIRVCKEANAHGFVSSFSEGYDTVCGERGIQLSGGQKQRLALARALIVDPRVLLLDEATSALDAESERVVQEALDRATVGRTVLVVAHRLSTVRDADQLAMVSHGSVIETGTHDVLLSRCDSYRNLVQRQT</sequence>
<dbReference type="Gene3D" id="1.20.1560.10">
    <property type="entry name" value="ABC transporter type 1, transmembrane domain"/>
    <property type="match status" value="1"/>
</dbReference>
<evidence type="ECO:0000256" key="5">
    <source>
        <dbReference type="ARBA" id="ARBA00022840"/>
    </source>
</evidence>
<dbReference type="Proteomes" id="UP000660262">
    <property type="component" value="Unassembled WGS sequence"/>
</dbReference>
<dbReference type="InterPro" id="IPR039421">
    <property type="entry name" value="Type_1_exporter"/>
</dbReference>
<evidence type="ECO:0000256" key="7">
    <source>
        <dbReference type="ARBA" id="ARBA00023136"/>
    </source>
</evidence>
<dbReference type="SUPFAM" id="SSF52540">
    <property type="entry name" value="P-loop containing nucleoside triphosphate hydrolases"/>
    <property type="match status" value="1"/>
</dbReference>
<dbReference type="InterPro" id="IPR003593">
    <property type="entry name" value="AAA+_ATPase"/>
</dbReference>
<dbReference type="InterPro" id="IPR003439">
    <property type="entry name" value="ABC_transporter-like_ATP-bd"/>
</dbReference>
<dbReference type="Pfam" id="PF00005">
    <property type="entry name" value="ABC_tran"/>
    <property type="match status" value="1"/>
</dbReference>
<organism evidence="9 10">
    <name type="scientific">Pycnococcus provasolii</name>
    <dbReference type="NCBI Taxonomy" id="41880"/>
    <lineage>
        <taxon>Eukaryota</taxon>
        <taxon>Viridiplantae</taxon>
        <taxon>Chlorophyta</taxon>
        <taxon>Pseudoscourfieldiophyceae</taxon>
        <taxon>Pseudoscourfieldiales</taxon>
        <taxon>Pycnococcaceae</taxon>
        <taxon>Pycnococcus</taxon>
    </lineage>
</organism>
<evidence type="ECO:0000256" key="3">
    <source>
        <dbReference type="ARBA" id="ARBA00022692"/>
    </source>
</evidence>
<protein>
    <recommendedName>
        <fullName evidence="8">ABC transporter domain-containing protein</fullName>
    </recommendedName>
</protein>
<dbReference type="InterPro" id="IPR027417">
    <property type="entry name" value="P-loop_NTPase"/>
</dbReference>
<dbReference type="PANTHER" id="PTHR43394">
    <property type="entry name" value="ATP-DEPENDENT PERMEASE MDL1, MITOCHONDRIAL"/>
    <property type="match status" value="1"/>
</dbReference>
<dbReference type="GO" id="GO:0016887">
    <property type="term" value="F:ATP hydrolysis activity"/>
    <property type="evidence" value="ECO:0007669"/>
    <property type="project" value="InterPro"/>
</dbReference>
<evidence type="ECO:0000256" key="6">
    <source>
        <dbReference type="ARBA" id="ARBA00022989"/>
    </source>
</evidence>
<comment type="caution">
    <text evidence="9">The sequence shown here is derived from an EMBL/GenBank/DDBJ whole genome shotgun (WGS) entry which is preliminary data.</text>
</comment>
<keyword evidence="7" id="KW-0472">Membrane</keyword>
<keyword evidence="5" id="KW-0067">ATP-binding</keyword>
<accession>A0A830HAM5</accession>
<dbReference type="PROSITE" id="PS50893">
    <property type="entry name" value="ABC_TRANSPORTER_2"/>
    <property type="match status" value="1"/>
</dbReference>
<proteinExistence type="inferred from homology"/>
<dbReference type="OrthoDB" id="6500128at2759"/>
<dbReference type="AlphaFoldDB" id="A0A830HAM5"/>
<dbReference type="GO" id="GO:0005743">
    <property type="term" value="C:mitochondrial inner membrane"/>
    <property type="evidence" value="ECO:0007669"/>
    <property type="project" value="TreeGrafter"/>
</dbReference>
<keyword evidence="6" id="KW-1133">Transmembrane helix</keyword>
<comment type="subcellular location">
    <subcellularLocation>
        <location evidence="1">Membrane</location>
        <topology evidence="1">Multi-pass membrane protein</topology>
    </subcellularLocation>
</comment>
<dbReference type="GO" id="GO:0015421">
    <property type="term" value="F:ABC-type oligopeptide transporter activity"/>
    <property type="evidence" value="ECO:0007669"/>
    <property type="project" value="TreeGrafter"/>
</dbReference>
<evidence type="ECO:0000313" key="9">
    <source>
        <dbReference type="EMBL" id="GHP04035.1"/>
    </source>
</evidence>
<dbReference type="SUPFAM" id="SSF90123">
    <property type="entry name" value="ABC transporter transmembrane region"/>
    <property type="match status" value="1"/>
</dbReference>